<feature type="compositionally biased region" description="Low complexity" evidence="1">
    <location>
        <begin position="523"/>
        <end position="536"/>
    </location>
</feature>
<gene>
    <name evidence="5" type="ORF">J3R30DRAFT_3515368</name>
</gene>
<dbReference type="OrthoDB" id="2563011at2759"/>
<feature type="chain" id="PRO_5040991255" evidence="3">
    <location>
        <begin position="23"/>
        <end position="600"/>
    </location>
</feature>
<dbReference type="InterPro" id="IPR021109">
    <property type="entry name" value="Peptidase_aspartic_dom_sf"/>
</dbReference>
<accession>A0A9W9A2U4</accession>
<keyword evidence="2" id="KW-0472">Membrane</keyword>
<dbReference type="InterPro" id="IPR033121">
    <property type="entry name" value="PEPTIDASE_A1"/>
</dbReference>
<evidence type="ECO:0000313" key="5">
    <source>
        <dbReference type="EMBL" id="KAJ4473178.1"/>
    </source>
</evidence>
<evidence type="ECO:0000313" key="6">
    <source>
        <dbReference type="Proteomes" id="UP001150266"/>
    </source>
</evidence>
<name>A0A9W9A2U4_9AGAR</name>
<evidence type="ECO:0000259" key="4">
    <source>
        <dbReference type="PROSITE" id="PS51767"/>
    </source>
</evidence>
<sequence>MAGLLFSSLYLSLLFLQPTTVASQFPASKRDSIQSSTSLLPDTLFVPLTFDSNGRYTVNISLPASSSKNESFTFALSTSTGYSSVAGQECSSCGGGPTYAIPSSIQTGTVQNVSVLDGGVAGPVINQTCNLQLQNGSSWSWIDQSFIVANQSNSLFSSDISGIMGIGTNSREGSFNDTPMAFWLANNPSQTNFSYGLDLNSPNDNSSSLNDAGTLHWLSPDENSYEGDIVWKTLISSNSTNSVNADSFVEMDGWNFQGHGINISAYTGLLTVVDPLFNDLVFPQNQARAIYGTISGSSRQDTLSATTVYTLPCDTQLQLTLIFGTVSVTLTEAQLVQNLGNSTCLGVLQEWTSENVTQYLLGSSFISNIYLIFQGSDSGSSFGFANRKSSSSSLSAASIAGVVLGSLAFIIMAVIATILFLRWRRRRKLKSMPRVTPFQYGTPTPSATSISFETSNLIPRTTSPTSTPSYHPQYIIAPAGSRVMNSTGGSNQHLHGYNRSSKRETTTVQDTQHIYDVINLPVTTPTRSTDRSSTQSYHTNNSPALFIRVSPPSPSGLYTVIQPQEGPEGGGVFLQSNHSVTSLPPYRPTDPDPGARGLPS</sequence>
<reference evidence="5" key="1">
    <citation type="submission" date="2022-08" db="EMBL/GenBank/DDBJ databases">
        <title>A Global Phylogenomic Analysis of the Shiitake Genus Lentinula.</title>
        <authorList>
            <consortium name="DOE Joint Genome Institute"/>
            <person name="Sierra-Patev S."/>
            <person name="Min B."/>
            <person name="Naranjo-Ortiz M."/>
            <person name="Looney B."/>
            <person name="Konkel Z."/>
            <person name="Slot J.C."/>
            <person name="Sakamoto Y."/>
            <person name="Steenwyk J.L."/>
            <person name="Rokas A."/>
            <person name="Carro J."/>
            <person name="Camarero S."/>
            <person name="Ferreira P."/>
            <person name="Molpeceres G."/>
            <person name="Ruiz-Duenas F.J."/>
            <person name="Serrano A."/>
            <person name="Henrissat B."/>
            <person name="Drula E."/>
            <person name="Hughes K.W."/>
            <person name="Mata J.L."/>
            <person name="Ishikawa N.K."/>
            <person name="Vargas-Isla R."/>
            <person name="Ushijima S."/>
            <person name="Smith C.A."/>
            <person name="Ahrendt S."/>
            <person name="Andreopoulos W."/>
            <person name="He G."/>
            <person name="Labutti K."/>
            <person name="Lipzen A."/>
            <person name="Ng V."/>
            <person name="Riley R."/>
            <person name="Sandor L."/>
            <person name="Barry K."/>
            <person name="Martinez A.T."/>
            <person name="Xiao Y."/>
            <person name="Gibbons J.G."/>
            <person name="Terashima K."/>
            <person name="Grigoriev I.V."/>
            <person name="Hibbett D.S."/>
        </authorList>
    </citation>
    <scope>NUCLEOTIDE SEQUENCE</scope>
    <source>
        <strain evidence="5">JLM2183</strain>
    </source>
</reference>
<keyword evidence="2" id="KW-0812">Transmembrane</keyword>
<evidence type="ECO:0000256" key="1">
    <source>
        <dbReference type="SAM" id="MobiDB-lite"/>
    </source>
</evidence>
<dbReference type="Gene3D" id="2.40.70.10">
    <property type="entry name" value="Acid Proteases"/>
    <property type="match status" value="1"/>
</dbReference>
<keyword evidence="3" id="KW-0732">Signal</keyword>
<proteinExistence type="predicted"/>
<feature type="region of interest" description="Disordered" evidence="1">
    <location>
        <begin position="556"/>
        <end position="600"/>
    </location>
</feature>
<evidence type="ECO:0000256" key="3">
    <source>
        <dbReference type="SAM" id="SignalP"/>
    </source>
</evidence>
<dbReference type="EMBL" id="JAOTPV010000018">
    <property type="protein sequence ID" value="KAJ4473178.1"/>
    <property type="molecule type" value="Genomic_DNA"/>
</dbReference>
<protein>
    <submittedName>
        <fullName evidence="5">Aspartic peptidase domain-containing protein</fullName>
    </submittedName>
</protein>
<keyword evidence="6" id="KW-1185">Reference proteome</keyword>
<feature type="region of interest" description="Disordered" evidence="1">
    <location>
        <begin position="521"/>
        <end position="541"/>
    </location>
</feature>
<evidence type="ECO:0000256" key="2">
    <source>
        <dbReference type="SAM" id="Phobius"/>
    </source>
</evidence>
<organism evidence="5 6">
    <name type="scientific">Lentinula aciculospora</name>
    <dbReference type="NCBI Taxonomy" id="153920"/>
    <lineage>
        <taxon>Eukaryota</taxon>
        <taxon>Fungi</taxon>
        <taxon>Dikarya</taxon>
        <taxon>Basidiomycota</taxon>
        <taxon>Agaricomycotina</taxon>
        <taxon>Agaricomycetes</taxon>
        <taxon>Agaricomycetidae</taxon>
        <taxon>Agaricales</taxon>
        <taxon>Marasmiineae</taxon>
        <taxon>Omphalotaceae</taxon>
        <taxon>Lentinula</taxon>
    </lineage>
</organism>
<feature type="transmembrane region" description="Helical" evidence="2">
    <location>
        <begin position="396"/>
        <end position="421"/>
    </location>
</feature>
<dbReference type="Proteomes" id="UP001150266">
    <property type="component" value="Unassembled WGS sequence"/>
</dbReference>
<feature type="domain" description="Peptidase A1" evidence="4">
    <location>
        <begin position="56"/>
        <end position="385"/>
    </location>
</feature>
<dbReference type="PROSITE" id="PS51767">
    <property type="entry name" value="PEPTIDASE_A1"/>
    <property type="match status" value="1"/>
</dbReference>
<dbReference type="AlphaFoldDB" id="A0A9W9A2U4"/>
<dbReference type="SUPFAM" id="SSF50630">
    <property type="entry name" value="Acid proteases"/>
    <property type="match status" value="1"/>
</dbReference>
<comment type="caution">
    <text evidence="5">The sequence shown here is derived from an EMBL/GenBank/DDBJ whole genome shotgun (WGS) entry which is preliminary data.</text>
</comment>
<keyword evidence="2" id="KW-1133">Transmembrane helix</keyword>
<feature type="signal peptide" evidence="3">
    <location>
        <begin position="1"/>
        <end position="22"/>
    </location>
</feature>